<evidence type="ECO:0000256" key="11">
    <source>
        <dbReference type="RuleBase" id="RU004460"/>
    </source>
</evidence>
<dbReference type="Proteomes" id="UP001333102">
    <property type="component" value="Chromosome"/>
</dbReference>
<evidence type="ECO:0000256" key="10">
    <source>
        <dbReference type="NCBIfam" id="TIGR00593"/>
    </source>
</evidence>
<evidence type="ECO:0000256" key="8">
    <source>
        <dbReference type="ARBA" id="ARBA00023204"/>
    </source>
</evidence>
<dbReference type="InterPro" id="IPR019760">
    <property type="entry name" value="DNA-dir_DNA_pol_A_CS"/>
</dbReference>
<keyword evidence="8 11" id="KW-0234">DNA repair</keyword>
<dbReference type="Gene3D" id="1.10.150.20">
    <property type="entry name" value="5' to 3' exonuclease, C-terminal subdomain"/>
    <property type="match status" value="2"/>
</dbReference>
<dbReference type="SUPFAM" id="SSF88723">
    <property type="entry name" value="PIN domain-like"/>
    <property type="match status" value="1"/>
</dbReference>
<feature type="region of interest" description="Disordered" evidence="12">
    <location>
        <begin position="299"/>
        <end position="345"/>
    </location>
</feature>
<evidence type="ECO:0000256" key="12">
    <source>
        <dbReference type="SAM" id="MobiDB-lite"/>
    </source>
</evidence>
<comment type="catalytic activity">
    <reaction evidence="9 11">
        <text>DNA(n) + a 2'-deoxyribonucleoside 5'-triphosphate = DNA(n+1) + diphosphate</text>
        <dbReference type="Rhea" id="RHEA:22508"/>
        <dbReference type="Rhea" id="RHEA-COMP:17339"/>
        <dbReference type="Rhea" id="RHEA-COMP:17340"/>
        <dbReference type="ChEBI" id="CHEBI:33019"/>
        <dbReference type="ChEBI" id="CHEBI:61560"/>
        <dbReference type="ChEBI" id="CHEBI:173112"/>
        <dbReference type="EC" id="2.7.7.7"/>
    </reaction>
</comment>
<dbReference type="InterPro" id="IPR029060">
    <property type="entry name" value="PIN-like_dom_sf"/>
</dbReference>
<keyword evidence="11" id="KW-0540">Nuclease</keyword>
<evidence type="ECO:0000256" key="7">
    <source>
        <dbReference type="ARBA" id="ARBA00023125"/>
    </source>
</evidence>
<feature type="region of interest" description="Disordered" evidence="12">
    <location>
        <begin position="483"/>
        <end position="504"/>
    </location>
</feature>
<dbReference type="Pfam" id="PF22619">
    <property type="entry name" value="DNA_polI_exo1"/>
    <property type="match status" value="1"/>
</dbReference>
<keyword evidence="7 11" id="KW-0238">DNA-binding</keyword>
<dbReference type="InterPro" id="IPR036279">
    <property type="entry name" value="5-3_exonuclease_C_sf"/>
</dbReference>
<gene>
    <name evidence="11 15" type="primary">polA</name>
    <name evidence="15" type="ORF">VLY81_04650</name>
</gene>
<dbReference type="SUPFAM" id="SSF53098">
    <property type="entry name" value="Ribonuclease H-like"/>
    <property type="match status" value="1"/>
</dbReference>
<dbReference type="CDD" id="cd09859">
    <property type="entry name" value="PIN_53EXO"/>
    <property type="match status" value="1"/>
</dbReference>
<dbReference type="NCBIfam" id="TIGR00593">
    <property type="entry name" value="pola"/>
    <property type="match status" value="1"/>
</dbReference>
<dbReference type="InterPro" id="IPR002421">
    <property type="entry name" value="5-3_exonuclease"/>
</dbReference>
<feature type="domain" description="5'-3' exonuclease" evidence="13">
    <location>
        <begin position="5"/>
        <end position="265"/>
    </location>
</feature>
<protein>
    <recommendedName>
        <fullName evidence="10 11">DNA polymerase I</fullName>
        <ecNumber evidence="10 11">2.7.7.7</ecNumber>
    </recommendedName>
</protein>
<dbReference type="CDD" id="cd08637">
    <property type="entry name" value="DNA_pol_A_pol_I_C"/>
    <property type="match status" value="1"/>
</dbReference>
<evidence type="ECO:0000256" key="4">
    <source>
        <dbReference type="ARBA" id="ARBA00022705"/>
    </source>
</evidence>
<dbReference type="InterPro" id="IPR018320">
    <property type="entry name" value="DNA_polymerase_1"/>
</dbReference>
<dbReference type="SUPFAM" id="SSF56672">
    <property type="entry name" value="DNA/RNA polymerases"/>
    <property type="match status" value="1"/>
</dbReference>
<keyword evidence="4 11" id="KW-0235">DNA replication</keyword>
<dbReference type="Pfam" id="PF00476">
    <property type="entry name" value="DNA_pol_A"/>
    <property type="match status" value="1"/>
</dbReference>
<dbReference type="PROSITE" id="PS00447">
    <property type="entry name" value="DNA_POLYMERASE_A"/>
    <property type="match status" value="1"/>
</dbReference>
<keyword evidence="16" id="KW-1185">Reference proteome</keyword>
<keyword evidence="2 11" id="KW-0808">Transferase</keyword>
<evidence type="ECO:0000259" key="13">
    <source>
        <dbReference type="SMART" id="SM00475"/>
    </source>
</evidence>
<reference evidence="16" key="1">
    <citation type="submission" date="2023-12" db="EMBL/GenBank/DDBJ databases">
        <title>Novel isolates from deep terrestrial aquifers shed light on the physiology and ecology of the class Limnochordia.</title>
        <authorList>
            <person name="Karnachuk O.V."/>
            <person name="Lukina A.P."/>
            <person name="Avakyan M.R."/>
            <person name="Kadnikov V."/>
            <person name="Begmatov S."/>
            <person name="Beletsky A.V."/>
            <person name="Mardanov A.V."/>
            <person name="Ravin N.V."/>
        </authorList>
    </citation>
    <scope>NUCLEOTIDE SEQUENCE [LARGE SCALE GENOMIC DNA]</scope>
    <source>
        <strain evidence="16">LN</strain>
    </source>
</reference>
<dbReference type="InterPro" id="IPR012337">
    <property type="entry name" value="RNaseH-like_sf"/>
</dbReference>
<comment type="subunit">
    <text evidence="11">Single-chain monomer with multiple functions.</text>
</comment>
<dbReference type="InterPro" id="IPR001098">
    <property type="entry name" value="DNA-dir_DNA_pol_A_palm_dom"/>
</dbReference>
<dbReference type="SMART" id="SM00279">
    <property type="entry name" value="HhH2"/>
    <property type="match status" value="1"/>
</dbReference>
<dbReference type="Pfam" id="PF01367">
    <property type="entry name" value="5_3_exonuc"/>
    <property type="match status" value="1"/>
</dbReference>
<dbReference type="EMBL" id="CP141614">
    <property type="protein sequence ID" value="WRP15457.1"/>
    <property type="molecule type" value="Genomic_DNA"/>
</dbReference>
<sequence>MSGVRKLLLVDGYSLLHRAFFALPMLTTSVGEPTNAVYGFATMLVGLLEEERPDYVAVAQDMAGPTFRHRQFEAYKAQRPAMPDTLRPQLIRYEQLVRAFGIPMYGVEGYEADDVIGTLARQAREAAPDVSVLVVTGDRDALQLVDDRVTVLITRKGIREVERFTPERVREVLGIWPGQVVDLKGLVGDTSDNIPGVPGIGEKTAVGLLQRYPDLESILLHREELPPRVARALQQFGEQARLSRHLATIVTTVPVELDWEACRLGEPDASRLASLLLELEFRQLLARLARLYPSVAEAAGSGVRPSDAGRRKGDDGGDGERETVTVQVSGGGATERRLAPGRAPFGPPELIEAPARLGERIEATRRAGPAALVVIPASGEPMRAPAVAIAAANEAGSWMVATMEAWPSGWEALARWLADPQAPKWCHDAKTAAVALGARGVRLDGVEEDVMLASYLLHPGQGDHSPEDLAMRFLGRLLQDGARGAEGGASPGRRSRGAPSESGAGALPGLEMVAAGEASVAEAVRVYAYQRLETIYALARPLRRWLEEDGLDRVYQSIEMPLWPVLAEMELAGVAIDSEALARLSVELARQIEATAEAIYALAGERFNINSPRQLSRILFDKLGLPVTKQTKTGPSTSADVLEELAGEHEIVSKILDFRQLVKLKGTYVDPMPSLVHPRTGRLHTTFHQAVTATGRLSSSNPNLQNIPVRTDQGAVIREAFVAGLPGWVLMSADYSQIELRVLAHMAQDPVLIEAFRSGQDIHTRTASEVFGVPMEAVTPAMRSGAKAINFGIVYGISAYGLARGTGLSQEDARRYIASYFDRYAGVKAYQERVIRQARELGYVTTLFGRRRYLPEIHARQYAQRAFAERTAINTPIQGTAADIMKLAMIAVHRRLKEEEHQARMVLQVHDELVLEVPEAEVEPVARLVRAAMENVVRLDVPLVAEVKTGHNWRECK</sequence>
<evidence type="ECO:0000313" key="15">
    <source>
        <dbReference type="EMBL" id="WRP15457.1"/>
    </source>
</evidence>
<dbReference type="Gene3D" id="3.30.70.370">
    <property type="match status" value="1"/>
</dbReference>
<dbReference type="InterPro" id="IPR054690">
    <property type="entry name" value="DNA_polI_exonuclease"/>
</dbReference>
<proteinExistence type="inferred from homology"/>
<dbReference type="PANTHER" id="PTHR10133">
    <property type="entry name" value="DNA POLYMERASE I"/>
    <property type="match status" value="1"/>
</dbReference>
<organism evidence="15 16">
    <name type="scientific">Geochorda subterranea</name>
    <dbReference type="NCBI Taxonomy" id="3109564"/>
    <lineage>
        <taxon>Bacteria</taxon>
        <taxon>Bacillati</taxon>
        <taxon>Bacillota</taxon>
        <taxon>Limnochordia</taxon>
        <taxon>Limnochordales</taxon>
        <taxon>Geochordaceae</taxon>
        <taxon>Geochorda</taxon>
    </lineage>
</organism>
<keyword evidence="5 11" id="KW-0227">DNA damage</keyword>
<dbReference type="InterPro" id="IPR008918">
    <property type="entry name" value="HhH2"/>
</dbReference>
<keyword evidence="11" id="KW-0378">Hydrolase</keyword>
<evidence type="ECO:0000256" key="3">
    <source>
        <dbReference type="ARBA" id="ARBA00022695"/>
    </source>
</evidence>
<dbReference type="InterPro" id="IPR002298">
    <property type="entry name" value="DNA_polymerase_A"/>
</dbReference>
<dbReference type="SUPFAM" id="SSF47807">
    <property type="entry name" value="5' to 3' exonuclease, C-terminal subdomain"/>
    <property type="match status" value="1"/>
</dbReference>
<dbReference type="InterPro" id="IPR036397">
    <property type="entry name" value="RNaseH_sf"/>
</dbReference>
<feature type="domain" description="DNA-directed DNA polymerase family A palm" evidence="14">
    <location>
        <begin position="714"/>
        <end position="921"/>
    </location>
</feature>
<dbReference type="Pfam" id="PF02739">
    <property type="entry name" value="5_3_exonuc_N"/>
    <property type="match status" value="1"/>
</dbReference>
<evidence type="ECO:0000256" key="6">
    <source>
        <dbReference type="ARBA" id="ARBA00022932"/>
    </source>
</evidence>
<keyword evidence="3 11" id="KW-0548">Nucleotidyltransferase</keyword>
<dbReference type="PRINTS" id="PR00868">
    <property type="entry name" value="DNAPOLI"/>
</dbReference>
<evidence type="ECO:0000256" key="2">
    <source>
        <dbReference type="ARBA" id="ARBA00022679"/>
    </source>
</evidence>
<evidence type="ECO:0000256" key="1">
    <source>
        <dbReference type="ARBA" id="ARBA00007705"/>
    </source>
</evidence>
<dbReference type="InterPro" id="IPR020046">
    <property type="entry name" value="5-3_exonucl_a-hlix_arch_N"/>
</dbReference>
<keyword evidence="6 11" id="KW-0239">DNA-directed DNA polymerase</keyword>
<comment type="function">
    <text evidence="11">In addition to polymerase activity, this DNA polymerase exhibits 5'-3' exonuclease activity.</text>
</comment>
<dbReference type="SMART" id="SM00482">
    <property type="entry name" value="POLAc"/>
    <property type="match status" value="1"/>
</dbReference>
<evidence type="ECO:0000256" key="9">
    <source>
        <dbReference type="ARBA" id="ARBA00049244"/>
    </source>
</evidence>
<dbReference type="RefSeq" id="WP_324669860.1">
    <property type="nucleotide sequence ID" value="NZ_CP141614.1"/>
</dbReference>
<dbReference type="Gene3D" id="3.30.420.10">
    <property type="entry name" value="Ribonuclease H-like superfamily/Ribonuclease H"/>
    <property type="match status" value="1"/>
</dbReference>
<comment type="similarity">
    <text evidence="1 11">Belongs to the DNA polymerase type-A family.</text>
</comment>
<accession>A0ABZ1BTK4</accession>
<keyword evidence="11" id="KW-0269">Exonuclease</keyword>
<evidence type="ECO:0000313" key="16">
    <source>
        <dbReference type="Proteomes" id="UP001333102"/>
    </source>
</evidence>
<dbReference type="CDD" id="cd06140">
    <property type="entry name" value="DNA_polA_I_Bacillus_like_exo"/>
    <property type="match status" value="1"/>
</dbReference>
<name>A0ABZ1BTK4_9FIRM</name>
<dbReference type="GO" id="GO:0003887">
    <property type="term" value="F:DNA-directed DNA polymerase activity"/>
    <property type="evidence" value="ECO:0007669"/>
    <property type="project" value="UniProtKB-EC"/>
</dbReference>
<dbReference type="InterPro" id="IPR043502">
    <property type="entry name" value="DNA/RNA_pol_sf"/>
</dbReference>
<evidence type="ECO:0000259" key="14">
    <source>
        <dbReference type="SMART" id="SM00482"/>
    </source>
</evidence>
<dbReference type="CDD" id="cd09898">
    <property type="entry name" value="H3TH_53EXO"/>
    <property type="match status" value="1"/>
</dbReference>
<dbReference type="InterPro" id="IPR020045">
    <property type="entry name" value="DNA_polI_H3TH"/>
</dbReference>
<evidence type="ECO:0000256" key="5">
    <source>
        <dbReference type="ARBA" id="ARBA00022763"/>
    </source>
</evidence>
<dbReference type="EC" id="2.7.7.7" evidence="10 11"/>
<dbReference type="SMART" id="SM00475">
    <property type="entry name" value="53EXOc"/>
    <property type="match status" value="1"/>
</dbReference>
<dbReference type="PANTHER" id="PTHR10133:SF27">
    <property type="entry name" value="DNA POLYMERASE NU"/>
    <property type="match status" value="1"/>
</dbReference>
<feature type="compositionally biased region" description="Basic and acidic residues" evidence="12">
    <location>
        <begin position="307"/>
        <end position="323"/>
    </location>
</feature>
<dbReference type="Gene3D" id="3.40.50.1010">
    <property type="entry name" value="5'-nuclease"/>
    <property type="match status" value="1"/>
</dbReference>
<dbReference type="Gene3D" id="1.20.1060.10">
    <property type="entry name" value="Taq DNA Polymerase, Chain T, domain 4"/>
    <property type="match status" value="1"/>
</dbReference>
<dbReference type="NCBIfam" id="NF004397">
    <property type="entry name" value="PRK05755.1"/>
    <property type="match status" value="1"/>
</dbReference>